<protein>
    <submittedName>
        <fullName evidence="2">Uncharacterized protein</fullName>
    </submittedName>
</protein>
<dbReference type="Proteomes" id="UP001176941">
    <property type="component" value="Chromosome 2"/>
</dbReference>
<dbReference type="EMBL" id="OX459938">
    <property type="protein sequence ID" value="CAI9160922.1"/>
    <property type="molecule type" value="Genomic_DNA"/>
</dbReference>
<sequence length="253" mass="27114">MPLGFSTHKAATPQRGTSPRDQATRYWTSASPQPGAAARIRAGGRREAWDPANLLGPRVAGQERPQHPRRSSLLPRAGQARGSALPAPPGPRGGILGHQLSTEVTACASRPPIPSLARPTAREEKGARLERSPLRGAQLARSSGPRIGAPLGPAGCGFVNEPQSASHSSQIRELRSPHRRGPVSRCNSAWRQSRHGPDLAIPRDARRGRRRGEPGSDFKAALPDSVKGWRSRVAGSETALPPARHPRDPHRQP</sequence>
<name>A0ABN8YH81_RANTA</name>
<feature type="compositionally biased region" description="Basic and acidic residues" evidence="1">
    <location>
        <begin position="195"/>
        <end position="216"/>
    </location>
</feature>
<proteinExistence type="predicted"/>
<keyword evidence="3" id="KW-1185">Reference proteome</keyword>
<evidence type="ECO:0000256" key="1">
    <source>
        <dbReference type="SAM" id="MobiDB-lite"/>
    </source>
</evidence>
<reference evidence="2" key="1">
    <citation type="submission" date="2023-04" db="EMBL/GenBank/DDBJ databases">
        <authorList>
            <consortium name="ELIXIR-Norway"/>
        </authorList>
    </citation>
    <scope>NUCLEOTIDE SEQUENCE [LARGE SCALE GENOMIC DNA]</scope>
</reference>
<gene>
    <name evidence="2" type="ORF">MRATA1EN1_LOCUS9884</name>
</gene>
<evidence type="ECO:0000313" key="3">
    <source>
        <dbReference type="Proteomes" id="UP001176941"/>
    </source>
</evidence>
<feature type="compositionally biased region" description="Basic and acidic residues" evidence="1">
    <location>
        <begin position="120"/>
        <end position="133"/>
    </location>
</feature>
<feature type="compositionally biased region" description="Polar residues" evidence="1">
    <location>
        <begin position="14"/>
        <end position="32"/>
    </location>
</feature>
<feature type="region of interest" description="Disordered" evidence="1">
    <location>
        <begin position="1"/>
        <end position="253"/>
    </location>
</feature>
<accession>A0ABN8YH81</accession>
<evidence type="ECO:0000313" key="2">
    <source>
        <dbReference type="EMBL" id="CAI9160922.1"/>
    </source>
</evidence>
<organism evidence="2 3">
    <name type="scientific">Rangifer tarandus platyrhynchus</name>
    <name type="common">Svalbard reindeer</name>
    <dbReference type="NCBI Taxonomy" id="3082113"/>
    <lineage>
        <taxon>Eukaryota</taxon>
        <taxon>Metazoa</taxon>
        <taxon>Chordata</taxon>
        <taxon>Craniata</taxon>
        <taxon>Vertebrata</taxon>
        <taxon>Euteleostomi</taxon>
        <taxon>Mammalia</taxon>
        <taxon>Eutheria</taxon>
        <taxon>Laurasiatheria</taxon>
        <taxon>Artiodactyla</taxon>
        <taxon>Ruminantia</taxon>
        <taxon>Pecora</taxon>
        <taxon>Cervidae</taxon>
        <taxon>Odocoileinae</taxon>
        <taxon>Rangifer</taxon>
    </lineage>
</organism>